<dbReference type="Proteomes" id="UP000005237">
    <property type="component" value="Unassembled WGS sequence"/>
</dbReference>
<protein>
    <submittedName>
        <fullName evidence="2">Uncharacterized protein</fullName>
    </submittedName>
</protein>
<evidence type="ECO:0000313" key="2">
    <source>
        <dbReference type="EnsemblMetazoa" id="CJA36582.1"/>
    </source>
</evidence>
<feature type="compositionally biased region" description="Basic and acidic residues" evidence="1">
    <location>
        <begin position="106"/>
        <end position="129"/>
    </location>
</feature>
<feature type="region of interest" description="Disordered" evidence="1">
    <location>
        <begin position="91"/>
        <end position="129"/>
    </location>
</feature>
<evidence type="ECO:0000313" key="3">
    <source>
        <dbReference type="Proteomes" id="UP000005237"/>
    </source>
</evidence>
<accession>A0A8R1EIK7</accession>
<reference evidence="2" key="2">
    <citation type="submission" date="2022-06" db="UniProtKB">
        <authorList>
            <consortium name="EnsemblMetazoa"/>
        </authorList>
    </citation>
    <scope>IDENTIFICATION</scope>
    <source>
        <strain evidence="2">DF5081</strain>
    </source>
</reference>
<name>A0A8R1EIK7_CAEJA</name>
<proteinExistence type="predicted"/>
<dbReference type="EnsemblMetazoa" id="CJA36582.1">
    <property type="protein sequence ID" value="CJA36582.1"/>
    <property type="gene ID" value="WBGene00212429"/>
</dbReference>
<organism evidence="2 3">
    <name type="scientific">Caenorhabditis japonica</name>
    <dbReference type="NCBI Taxonomy" id="281687"/>
    <lineage>
        <taxon>Eukaryota</taxon>
        <taxon>Metazoa</taxon>
        <taxon>Ecdysozoa</taxon>
        <taxon>Nematoda</taxon>
        <taxon>Chromadorea</taxon>
        <taxon>Rhabditida</taxon>
        <taxon>Rhabditina</taxon>
        <taxon>Rhabditomorpha</taxon>
        <taxon>Rhabditoidea</taxon>
        <taxon>Rhabditidae</taxon>
        <taxon>Peloderinae</taxon>
        <taxon>Caenorhabditis</taxon>
    </lineage>
</organism>
<evidence type="ECO:0000256" key="1">
    <source>
        <dbReference type="SAM" id="MobiDB-lite"/>
    </source>
</evidence>
<sequence>MRSRTRFANEAPMFRSLSLRSRSEYCGTVEKLRNIGASSQTSLFLRLGSRKSADRQTNKRRLAADASAYTYTSRLLCSCCGSGGGVAVVRRRTSKGMGKAPPPPKETGERLSLWDEKREKEDLNRGEEI</sequence>
<dbReference type="AlphaFoldDB" id="A0A8R1EIK7"/>
<reference evidence="3" key="1">
    <citation type="submission" date="2010-08" db="EMBL/GenBank/DDBJ databases">
        <authorList>
            <consortium name="Caenorhabditis japonica Sequencing Consortium"/>
            <person name="Wilson R.K."/>
        </authorList>
    </citation>
    <scope>NUCLEOTIDE SEQUENCE [LARGE SCALE GENOMIC DNA]</scope>
    <source>
        <strain evidence="3">DF5081</strain>
    </source>
</reference>
<keyword evidence="3" id="KW-1185">Reference proteome</keyword>